<gene>
    <name evidence="2" type="ORF">S01H1_24254</name>
</gene>
<proteinExistence type="predicted"/>
<dbReference type="InterPro" id="IPR036097">
    <property type="entry name" value="HisK_dim/P_sf"/>
</dbReference>
<reference evidence="2" key="1">
    <citation type="journal article" date="2014" name="Front. Microbiol.">
        <title>High frequency of phylogenetically diverse reductive dehalogenase-homologous genes in deep subseafloor sedimentary metagenomes.</title>
        <authorList>
            <person name="Kawai M."/>
            <person name="Futagami T."/>
            <person name="Toyoda A."/>
            <person name="Takaki Y."/>
            <person name="Nishi S."/>
            <person name="Hori S."/>
            <person name="Arai W."/>
            <person name="Tsubouchi T."/>
            <person name="Morono Y."/>
            <person name="Uchiyama I."/>
            <person name="Ito T."/>
            <person name="Fujiyama A."/>
            <person name="Inagaki F."/>
            <person name="Takami H."/>
        </authorList>
    </citation>
    <scope>NUCLEOTIDE SEQUENCE</scope>
    <source>
        <strain evidence="2">Expedition CK06-06</strain>
    </source>
</reference>
<name>X0TZ99_9ZZZZ</name>
<dbReference type="AlphaFoldDB" id="X0TZ99"/>
<dbReference type="InterPro" id="IPR003661">
    <property type="entry name" value="HisK_dim/P_dom"/>
</dbReference>
<dbReference type="GO" id="GO:0000155">
    <property type="term" value="F:phosphorelay sensor kinase activity"/>
    <property type="evidence" value="ECO:0007669"/>
    <property type="project" value="InterPro"/>
</dbReference>
<accession>X0TZ99</accession>
<evidence type="ECO:0000259" key="1">
    <source>
        <dbReference type="SMART" id="SM00388"/>
    </source>
</evidence>
<feature type="non-terminal residue" evidence="2">
    <location>
        <position position="1"/>
    </location>
</feature>
<dbReference type="SMART" id="SM00388">
    <property type="entry name" value="HisKA"/>
    <property type="match status" value="1"/>
</dbReference>
<dbReference type="Gene3D" id="1.10.287.130">
    <property type="match status" value="1"/>
</dbReference>
<evidence type="ECO:0000313" key="2">
    <source>
        <dbReference type="EMBL" id="GAF92446.1"/>
    </source>
</evidence>
<sequence length="75" mass="8267">IGQLAGGVSHELRNPLGAIKNASYFLNIAIEQPQPEVKETLEILEKEVATSERIISSLLDFARPKLATMQNVHIN</sequence>
<feature type="non-terminal residue" evidence="2">
    <location>
        <position position="75"/>
    </location>
</feature>
<dbReference type="SUPFAM" id="SSF47384">
    <property type="entry name" value="Homodimeric domain of signal transducing histidine kinase"/>
    <property type="match status" value="1"/>
</dbReference>
<organism evidence="2">
    <name type="scientific">marine sediment metagenome</name>
    <dbReference type="NCBI Taxonomy" id="412755"/>
    <lineage>
        <taxon>unclassified sequences</taxon>
        <taxon>metagenomes</taxon>
        <taxon>ecological metagenomes</taxon>
    </lineage>
</organism>
<dbReference type="EMBL" id="BARS01014342">
    <property type="protein sequence ID" value="GAF92446.1"/>
    <property type="molecule type" value="Genomic_DNA"/>
</dbReference>
<feature type="domain" description="Signal transduction histidine kinase dimerisation/phosphoacceptor" evidence="1">
    <location>
        <begin position="1"/>
        <end position="67"/>
    </location>
</feature>
<dbReference type="Pfam" id="PF00512">
    <property type="entry name" value="HisKA"/>
    <property type="match status" value="1"/>
</dbReference>
<dbReference type="CDD" id="cd00082">
    <property type="entry name" value="HisKA"/>
    <property type="match status" value="1"/>
</dbReference>
<protein>
    <recommendedName>
        <fullName evidence="1">Signal transduction histidine kinase dimerisation/phosphoacceptor domain-containing protein</fullName>
    </recommendedName>
</protein>
<comment type="caution">
    <text evidence="2">The sequence shown here is derived from an EMBL/GenBank/DDBJ whole genome shotgun (WGS) entry which is preliminary data.</text>
</comment>